<evidence type="ECO:0000256" key="4">
    <source>
        <dbReference type="ARBA" id="ARBA00022989"/>
    </source>
</evidence>
<reference evidence="7" key="3">
    <citation type="journal article" date="2006" name="RNA">
        <title>Hybrid E. coli--Mitochondrial ribonuclease P RNAs are catalytically active.</title>
        <authorList>
            <person name="Seif E."/>
            <person name="Cadieux A."/>
            <person name="Lang B.F."/>
        </authorList>
    </citation>
    <scope>NUCLEOTIDE SEQUENCE</scope>
    <source>
        <strain evidence="7">ATCC 50688</strain>
    </source>
</reference>
<dbReference type="GO" id="GO:0043953">
    <property type="term" value="P:protein transport by the Tat complex"/>
    <property type="evidence" value="ECO:0007669"/>
    <property type="project" value="TreeGrafter"/>
</dbReference>
<dbReference type="Pfam" id="PF00902">
    <property type="entry name" value="TatC"/>
    <property type="match status" value="1"/>
</dbReference>
<evidence type="ECO:0000256" key="2">
    <source>
        <dbReference type="ARBA" id="ARBA00008882"/>
    </source>
</evidence>
<evidence type="ECO:0000313" key="7">
    <source>
        <dbReference type="EMBL" id="AGH24456.1"/>
    </source>
</evidence>
<keyword evidence="3 6" id="KW-0812">Transmembrane</keyword>
<geneLocation type="mitochondrion" evidence="7"/>
<evidence type="ECO:0000256" key="3">
    <source>
        <dbReference type="ARBA" id="ARBA00022692"/>
    </source>
</evidence>
<feature type="transmembrane region" description="Helical" evidence="6">
    <location>
        <begin position="103"/>
        <end position="123"/>
    </location>
</feature>
<reference evidence="7" key="1">
    <citation type="journal article" date="2003" name="Mol. Biol. Evol.">
        <title>Structure of the bc1 complex from Seculamonas ecuadoriensis, a jakobid flagellate with an ancestral mitochondrial genome.</title>
        <authorList>
            <person name="Marx S."/>
            <person name="Baumgartner M."/>
            <person name="Kannan S."/>
            <person name="Braun H.P."/>
            <person name="Lang B.F."/>
            <person name="Burger G."/>
        </authorList>
    </citation>
    <scope>NUCLEOTIDE SEQUENCE</scope>
    <source>
        <strain evidence="7">ATCC 50688</strain>
    </source>
</reference>
<accession>M4QAW4</accession>
<feature type="transmembrane region" description="Helical" evidence="6">
    <location>
        <begin position="161"/>
        <end position="183"/>
    </location>
</feature>
<dbReference type="InterPro" id="IPR002033">
    <property type="entry name" value="TatC"/>
</dbReference>
<dbReference type="InterPro" id="IPR019820">
    <property type="entry name" value="Sec-indep_translocase_CS"/>
</dbReference>
<organism evidence="7">
    <name type="scientific">Seculamonas ecuadoriensis</name>
    <name type="common">Flagellate</name>
    <dbReference type="NCBI Taxonomy" id="221724"/>
    <lineage>
        <taxon>Eukaryota</taxon>
        <taxon>Discoba</taxon>
        <taxon>Jakobida</taxon>
        <taxon>Histionina</taxon>
        <taxon>Seculamonas</taxon>
    </lineage>
</organism>
<evidence type="ECO:0000256" key="6">
    <source>
        <dbReference type="SAM" id="Phobius"/>
    </source>
</evidence>
<dbReference type="GO" id="GO:0033281">
    <property type="term" value="C:TAT protein transport complex"/>
    <property type="evidence" value="ECO:0007669"/>
    <property type="project" value="TreeGrafter"/>
</dbReference>
<feature type="transmembrane region" description="Helical" evidence="6">
    <location>
        <begin position="195"/>
        <end position="210"/>
    </location>
</feature>
<name>M4QAW4_SECEC</name>
<protein>
    <submittedName>
        <fullName evidence="7">Sec-independent protein translocase component TatC</fullName>
    </submittedName>
</protein>
<dbReference type="GO" id="GO:0065002">
    <property type="term" value="P:intracellular protein transmembrane transport"/>
    <property type="evidence" value="ECO:0007669"/>
    <property type="project" value="TreeGrafter"/>
</dbReference>
<comment type="subcellular location">
    <subcellularLocation>
        <location evidence="1">Membrane</location>
        <topology evidence="1">Multi-pass membrane protein</topology>
    </subcellularLocation>
</comment>
<reference evidence="7" key="4">
    <citation type="journal article" date="2013" name="Genome Biol. Evol.">
        <title>Strikingly bacteria-like and gene-rich mitochondrial genomes throughout jakobid protists.</title>
        <authorList>
            <person name="Burger G."/>
            <person name="Gray M.W."/>
            <person name="Forget L."/>
            <person name="Lang B.F."/>
        </authorList>
    </citation>
    <scope>NUCLEOTIDE SEQUENCE</scope>
    <source>
        <strain evidence="7">ATCC 50688</strain>
    </source>
</reference>
<feature type="transmembrane region" description="Helical" evidence="6">
    <location>
        <begin position="216"/>
        <end position="236"/>
    </location>
</feature>
<gene>
    <name evidence="7" type="primary">tatC</name>
</gene>
<evidence type="ECO:0000256" key="1">
    <source>
        <dbReference type="ARBA" id="ARBA00004141"/>
    </source>
</evidence>
<dbReference type="PROSITE" id="PS01218">
    <property type="entry name" value="TATC"/>
    <property type="match status" value="1"/>
</dbReference>
<dbReference type="PANTHER" id="PTHR30371:SF0">
    <property type="entry name" value="SEC-INDEPENDENT PROTEIN TRANSLOCASE PROTEIN TATC, CHLOROPLASTIC-RELATED"/>
    <property type="match status" value="1"/>
</dbReference>
<feature type="transmembrane region" description="Helical" evidence="6">
    <location>
        <begin position="68"/>
        <end position="96"/>
    </location>
</feature>
<dbReference type="PRINTS" id="PR01840">
    <property type="entry name" value="TATCFAMILY"/>
</dbReference>
<feature type="transmembrane region" description="Helical" evidence="6">
    <location>
        <begin position="21"/>
        <end position="37"/>
    </location>
</feature>
<dbReference type="AlphaFoldDB" id="M4QAW4"/>
<dbReference type="HAMAP" id="MF_00902">
    <property type="entry name" value="TatC"/>
    <property type="match status" value="1"/>
</dbReference>
<keyword evidence="7" id="KW-0496">Mitochondrion</keyword>
<dbReference type="RefSeq" id="YP_007890761.1">
    <property type="nucleotide sequence ID" value="NC_021128.1"/>
</dbReference>
<keyword evidence="4 6" id="KW-1133">Transmembrane helix</keyword>
<dbReference type="PANTHER" id="PTHR30371">
    <property type="entry name" value="SEC-INDEPENDENT PROTEIN TRANSLOCASE PROTEIN TATC"/>
    <property type="match status" value="1"/>
</dbReference>
<keyword evidence="5 6" id="KW-0472">Membrane</keyword>
<dbReference type="NCBIfam" id="TIGR00945">
    <property type="entry name" value="tatC"/>
    <property type="match status" value="1"/>
</dbReference>
<reference evidence="7" key="2">
    <citation type="journal article" date="2004" name="RNA">
        <title>Mitochondrial 3' tRNA editing in the jakobid Seculamonas ecuadoriensis: a novel mechanism and implications for tRNA processing.</title>
        <authorList>
            <person name="Leigh J."/>
            <person name="Lang B.F."/>
        </authorList>
    </citation>
    <scope>NUCLEOTIDE SEQUENCE</scope>
    <source>
        <strain evidence="7">ATCC 50688</strain>
    </source>
</reference>
<dbReference type="GeneID" id="15333228"/>
<proteinExistence type="inferred from homology"/>
<dbReference type="GO" id="GO:0009977">
    <property type="term" value="F:proton motive force dependent protein transmembrane transporter activity"/>
    <property type="evidence" value="ECO:0007669"/>
    <property type="project" value="TreeGrafter"/>
</dbReference>
<evidence type="ECO:0000256" key="5">
    <source>
        <dbReference type="ARBA" id="ARBA00023136"/>
    </source>
</evidence>
<comment type="similarity">
    <text evidence="2">Belongs to the TatC family.</text>
</comment>
<sequence length="247" mass="29591">MIYFMHMPIFIYFNEIKYRSMYVFYSIITTFIIAYIFKHEVFYILSKPLGTHFIYTSLVEAFMTHLKIGLLVSIYCTFPLLLYHMWVFILPGLYLYEKKSLRIILLISILLFFLSSQLGYWYIFPVAFDFFLSFQVIGLEKLYHLELQAKMQEYLILNMQLFFSLAFCFQFPIILILLSKLKLITLSWLVQKRKYFYVLAFVLAAIISPPDVISQFIIAIPILLFFECSIFALEWIETYTKKRLETC</sequence>
<dbReference type="EMBL" id="KC353359">
    <property type="protein sequence ID" value="AGH24456.1"/>
    <property type="molecule type" value="Genomic_DNA"/>
</dbReference>